<dbReference type="Gene3D" id="3.30.1150.10">
    <property type="match status" value="1"/>
</dbReference>
<evidence type="ECO:0000256" key="5">
    <source>
        <dbReference type="ARBA" id="ARBA00022519"/>
    </source>
</evidence>
<accession>A0ABR7V2N1</accession>
<evidence type="ECO:0000313" key="12">
    <source>
        <dbReference type="EMBL" id="MBD0778585.1"/>
    </source>
</evidence>
<feature type="transmembrane region" description="Helical" evidence="10">
    <location>
        <begin position="16"/>
        <end position="34"/>
    </location>
</feature>
<keyword evidence="7" id="KW-0653">Protein transport</keyword>
<name>A0ABR7V2N1_9FLAO</name>
<comment type="subcellular location">
    <subcellularLocation>
        <location evidence="1">Cell inner membrane</location>
        <topology evidence="1">Single-pass membrane protein</topology>
        <orientation evidence="1">Periplasmic side</orientation>
    </subcellularLocation>
</comment>
<dbReference type="PROSITE" id="PS52015">
    <property type="entry name" value="TONB_CTD"/>
    <property type="match status" value="1"/>
</dbReference>
<dbReference type="PANTHER" id="PTHR33446:SF2">
    <property type="entry name" value="PROTEIN TONB"/>
    <property type="match status" value="1"/>
</dbReference>
<keyword evidence="13" id="KW-1185">Reference proteome</keyword>
<evidence type="ECO:0000259" key="11">
    <source>
        <dbReference type="PROSITE" id="PS52015"/>
    </source>
</evidence>
<dbReference type="InterPro" id="IPR037682">
    <property type="entry name" value="TonB_C"/>
</dbReference>
<dbReference type="SUPFAM" id="SSF74653">
    <property type="entry name" value="TolA/TonB C-terminal domain"/>
    <property type="match status" value="1"/>
</dbReference>
<keyword evidence="8 10" id="KW-1133">Transmembrane helix</keyword>
<evidence type="ECO:0000256" key="9">
    <source>
        <dbReference type="ARBA" id="ARBA00023136"/>
    </source>
</evidence>
<dbReference type="NCBIfam" id="TIGR01352">
    <property type="entry name" value="tonB_Cterm"/>
    <property type="match status" value="1"/>
</dbReference>
<feature type="domain" description="TonB C-terminal" evidence="11">
    <location>
        <begin position="146"/>
        <end position="235"/>
    </location>
</feature>
<sequence>MKPKKHPNRDLNKNSGLYFVIGLILVMACTYMAFEWKTYDQPNYYGEAINMPDDPLEEVPPLITLDVPPPPPAPFIPDVIEVVINEDPIIETDVASSESDPYKEILEVKDIDVIDDPVDMPPVPFSVIEEVPVFPGCEKAVDKRACFQDQMNRHIRKNFRYPEIPLEMGIQGKVYMQFMIETDGSIGHIQKRGPDKHLEAEATRIIKLLPKMQPGKQRGTPVKVPFSIPINFKLQ</sequence>
<evidence type="ECO:0000256" key="2">
    <source>
        <dbReference type="ARBA" id="ARBA00006555"/>
    </source>
</evidence>
<evidence type="ECO:0000256" key="1">
    <source>
        <dbReference type="ARBA" id="ARBA00004383"/>
    </source>
</evidence>
<dbReference type="Pfam" id="PF03544">
    <property type="entry name" value="TonB_C"/>
    <property type="match status" value="1"/>
</dbReference>
<keyword evidence="9 10" id="KW-0472">Membrane</keyword>
<protein>
    <submittedName>
        <fullName evidence="12">Energy transducer TonB</fullName>
    </submittedName>
</protein>
<proteinExistence type="inferred from homology"/>
<keyword evidence="5" id="KW-0997">Cell inner membrane</keyword>
<keyword evidence="4" id="KW-1003">Cell membrane</keyword>
<dbReference type="Proteomes" id="UP001166021">
    <property type="component" value="Unassembled WGS sequence"/>
</dbReference>
<gene>
    <name evidence="12" type="ORF">HPE56_12335</name>
</gene>
<dbReference type="EMBL" id="JABTCF010000007">
    <property type="protein sequence ID" value="MBD0778585.1"/>
    <property type="molecule type" value="Genomic_DNA"/>
</dbReference>
<dbReference type="PANTHER" id="PTHR33446">
    <property type="entry name" value="PROTEIN TONB-RELATED"/>
    <property type="match status" value="1"/>
</dbReference>
<evidence type="ECO:0000256" key="3">
    <source>
        <dbReference type="ARBA" id="ARBA00022448"/>
    </source>
</evidence>
<dbReference type="InterPro" id="IPR051045">
    <property type="entry name" value="TonB-dependent_transducer"/>
</dbReference>
<comment type="caution">
    <text evidence="12">The sequence shown here is derived from an EMBL/GenBank/DDBJ whole genome shotgun (WGS) entry which is preliminary data.</text>
</comment>
<evidence type="ECO:0000256" key="6">
    <source>
        <dbReference type="ARBA" id="ARBA00022692"/>
    </source>
</evidence>
<dbReference type="InterPro" id="IPR006260">
    <property type="entry name" value="TonB/TolA_C"/>
</dbReference>
<evidence type="ECO:0000256" key="4">
    <source>
        <dbReference type="ARBA" id="ARBA00022475"/>
    </source>
</evidence>
<reference evidence="12" key="1">
    <citation type="submission" date="2020-05" db="EMBL/GenBank/DDBJ databases">
        <title>The draft genome sequence of Maribacter sp. ANRC-HE7.</title>
        <authorList>
            <person name="Mu L."/>
        </authorList>
    </citation>
    <scope>NUCLEOTIDE SEQUENCE</scope>
    <source>
        <strain evidence="12">ANRC-HE7</strain>
    </source>
</reference>
<keyword evidence="6 10" id="KW-0812">Transmembrane</keyword>
<evidence type="ECO:0000256" key="8">
    <source>
        <dbReference type="ARBA" id="ARBA00022989"/>
    </source>
</evidence>
<evidence type="ECO:0000256" key="10">
    <source>
        <dbReference type="SAM" id="Phobius"/>
    </source>
</evidence>
<evidence type="ECO:0000313" key="13">
    <source>
        <dbReference type="Proteomes" id="UP001166021"/>
    </source>
</evidence>
<comment type="similarity">
    <text evidence="2">Belongs to the TonB family.</text>
</comment>
<evidence type="ECO:0000256" key="7">
    <source>
        <dbReference type="ARBA" id="ARBA00022927"/>
    </source>
</evidence>
<keyword evidence="3" id="KW-0813">Transport</keyword>
<dbReference type="PROSITE" id="PS51257">
    <property type="entry name" value="PROKAR_LIPOPROTEIN"/>
    <property type="match status" value="1"/>
</dbReference>
<organism evidence="12 13">
    <name type="scientific">Maribacter aquimaris</name>
    <dbReference type="NCBI Taxonomy" id="2737171"/>
    <lineage>
        <taxon>Bacteria</taxon>
        <taxon>Pseudomonadati</taxon>
        <taxon>Bacteroidota</taxon>
        <taxon>Flavobacteriia</taxon>
        <taxon>Flavobacteriales</taxon>
        <taxon>Flavobacteriaceae</taxon>
        <taxon>Maribacter</taxon>
    </lineage>
</organism>